<keyword evidence="2" id="KW-0732">Signal</keyword>
<name>A0A9J7BSN3_9BACT</name>
<keyword evidence="4" id="KW-1185">Reference proteome</keyword>
<feature type="compositionally biased region" description="Pro residues" evidence="1">
    <location>
        <begin position="38"/>
        <end position="50"/>
    </location>
</feature>
<evidence type="ECO:0000313" key="4">
    <source>
        <dbReference type="Proteomes" id="UP001059380"/>
    </source>
</evidence>
<evidence type="ECO:0000256" key="1">
    <source>
        <dbReference type="SAM" id="MobiDB-lite"/>
    </source>
</evidence>
<dbReference type="KEGG" id="orp:MOP44_06525"/>
<proteinExistence type="predicted"/>
<dbReference type="EMBL" id="CP093313">
    <property type="protein sequence ID" value="UWZ85593.1"/>
    <property type="molecule type" value="Genomic_DNA"/>
</dbReference>
<gene>
    <name evidence="3" type="ORF">MOP44_06525</name>
</gene>
<evidence type="ECO:0000313" key="3">
    <source>
        <dbReference type="EMBL" id="UWZ85593.1"/>
    </source>
</evidence>
<dbReference type="Proteomes" id="UP001059380">
    <property type="component" value="Chromosome"/>
</dbReference>
<organism evidence="3 4">
    <name type="scientific">Occallatibacter riparius</name>
    <dbReference type="NCBI Taxonomy" id="1002689"/>
    <lineage>
        <taxon>Bacteria</taxon>
        <taxon>Pseudomonadati</taxon>
        <taxon>Acidobacteriota</taxon>
        <taxon>Terriglobia</taxon>
        <taxon>Terriglobales</taxon>
        <taxon>Acidobacteriaceae</taxon>
        <taxon>Occallatibacter</taxon>
    </lineage>
</organism>
<feature type="signal peptide" evidence="2">
    <location>
        <begin position="1"/>
        <end position="33"/>
    </location>
</feature>
<dbReference type="NCBIfam" id="TIGR03436">
    <property type="entry name" value="acidobact_VWFA"/>
    <property type="match status" value="1"/>
</dbReference>
<sequence length="1051" mass="114158">MFGKTSTILCRLHSAGVKSLVALLLLTLGVRSAASQAPPQPATQPTPASTPAPKTGEQVPAQQDLTLHTNVDEVSLDMVVHDKGKKLILDLKPEELTVTDNGTPVTLTGLRLVRGDSVRHHLISFVFDPFVGPTAKNARNAAEKILKVLPSKNTSIAVLDVRGRLRAIQPFTENRQAVSEAISLATESNAQHLETTGNHDVNVTIDHAEEARKKHIIDEEKELIAMARNGADSTGKHLSASERLYAHTLFAALQESQKSLQDKTGYLNLDALLALVHAQQKLGERKAIIYFTHNVVMDSAAKQRLKTITADSTRAGVTIYTVDLDALNQAGQYQLANATLNAGPAFNPAPRTVDPHGTQAVPMQQASGFGIQGDPGPNGPVWGPKQDIQMMIDFHRQGPAFSPFGDTRSPMAQLSTETGGIYIDASGNLKKALAQLEEDLSTYYEATYIPPIKEYDGSFRTISVKPLRTGLRVQSKTGYFAVAPGTDEGIRPFEVPLIKSLSEATLPSDVAFHTTVLRFGEMPDGNTSSLVVEVPYSALQVKEDAHTNLFSAQVALFAQIKDEAGTVIDHFGDDITRRGALETLDRNPSSSFSFERHFVAAPGKYTLEVAITDRLSGKTGAKRSTFEIADQSKSLAVSDMVLVRKLNNVPDIEEDAINPLRYEHSIVTPNVTGELPEGAKGISMFFMVHPDPASSESGTLEMQVIHDGRAGRRIPLPLNMNAGQIAVPYLASFGSGAVAPGHYEVRAYFSQSGKTAEQTLAFSVAGTDSPVAAKSSESEVTAIAAPPEVNIPGQLTITATKNPVTPLSPHDSALLIEDARERALSYNESLPNFMCIEVTNRSVDASGVGNWKLKDSIVELLRYRDKQESRTTIEVNGETSNVSHNAMKGSLSSGEFGGVLKSVFAPTSKTRFEWKETDELKGAPVQVFNYTVDRSNSKFGVVGTNGLEVIAGFHGQVFIDSATRSVRRITLIADLPKELPKGFYTSASSLRVDYDYAVINEHDYLLPVTAEMRITKGKHSMALNTIEFRDYKRFGSNMRMVDFKEIEPQKN</sequence>
<evidence type="ECO:0000256" key="2">
    <source>
        <dbReference type="SAM" id="SignalP"/>
    </source>
</evidence>
<feature type="region of interest" description="Disordered" evidence="1">
    <location>
        <begin position="35"/>
        <end position="58"/>
    </location>
</feature>
<reference evidence="3" key="1">
    <citation type="submission" date="2021-04" db="EMBL/GenBank/DDBJ databases">
        <title>Phylogenetic analysis of Acidobacteriaceae.</title>
        <authorList>
            <person name="Qiu L."/>
            <person name="Zhang Q."/>
        </authorList>
    </citation>
    <scope>NUCLEOTIDE SEQUENCE</scope>
    <source>
        <strain evidence="3">DSM 25168</strain>
    </source>
</reference>
<dbReference type="AlphaFoldDB" id="A0A9J7BSN3"/>
<feature type="chain" id="PRO_5039895546" evidence="2">
    <location>
        <begin position="34"/>
        <end position="1051"/>
    </location>
</feature>
<accession>A0A9J7BSN3</accession>
<dbReference type="InterPro" id="IPR017802">
    <property type="entry name" value="VWFA-rel_acidobac-type"/>
</dbReference>
<dbReference type="RefSeq" id="WP_260795161.1">
    <property type="nucleotide sequence ID" value="NZ_CP093313.1"/>
</dbReference>
<protein>
    <submittedName>
        <fullName evidence="3">VWA domain-containing protein</fullName>
    </submittedName>
</protein>